<feature type="binding site" evidence="7">
    <location>
        <position position="142"/>
    </location>
    <ligand>
        <name>Zn(2+)</name>
        <dbReference type="ChEBI" id="CHEBI:29105"/>
    </ligand>
</feature>
<dbReference type="AlphaFoldDB" id="A0A4P7AIJ4"/>
<reference evidence="8 9" key="1">
    <citation type="submission" date="2019-03" db="EMBL/GenBank/DDBJ databases">
        <title>Complete genome sequence of Spiroplasma gladiatoris TG-1 (DSM 22552).</title>
        <authorList>
            <person name="Lin Y.-C."/>
            <person name="Chou L."/>
            <person name="Kuo C.-H."/>
        </authorList>
    </citation>
    <scope>NUCLEOTIDE SEQUENCE [LARGE SCALE GENOMIC DNA]</scope>
    <source>
        <strain evidence="8 9">TG-1</strain>
    </source>
</reference>
<accession>A0A4P7AIJ4</accession>
<sequence>MSDELYKEYISTLKQNKIKITFVRQCVLKIVASRKHFTISELIAELEMQMGSVNVMSIYNNIDLLLNLNLLFANSINGKQIVYEAVAPKLIHINCYNCKKFEHIDYSSIDEKVTETLKPLMQSAEFKLDYFKLDVYGTCKDCKK</sequence>
<dbReference type="InterPro" id="IPR002481">
    <property type="entry name" value="FUR"/>
</dbReference>
<dbReference type="Gene3D" id="1.10.10.10">
    <property type="entry name" value="Winged helix-like DNA-binding domain superfamily/Winged helix DNA-binding domain"/>
    <property type="match status" value="1"/>
</dbReference>
<dbReference type="Pfam" id="PF01475">
    <property type="entry name" value="FUR"/>
    <property type="match status" value="1"/>
</dbReference>
<keyword evidence="2" id="KW-0678">Repressor</keyword>
<dbReference type="GO" id="GO:1900376">
    <property type="term" value="P:regulation of secondary metabolite biosynthetic process"/>
    <property type="evidence" value="ECO:0007669"/>
    <property type="project" value="TreeGrafter"/>
</dbReference>
<dbReference type="RefSeq" id="WP_134298083.1">
    <property type="nucleotide sequence ID" value="NZ_CP038013.1"/>
</dbReference>
<evidence type="ECO:0000256" key="7">
    <source>
        <dbReference type="PIRSR" id="PIRSR602481-1"/>
    </source>
</evidence>
<keyword evidence="6" id="KW-0804">Transcription</keyword>
<keyword evidence="4" id="KW-0805">Transcription regulation</keyword>
<dbReference type="InterPro" id="IPR036390">
    <property type="entry name" value="WH_DNA-bd_sf"/>
</dbReference>
<dbReference type="KEGG" id="sgq:SGLAD_v1c08830"/>
<organism evidence="8 9">
    <name type="scientific">Spiroplasma gladiatoris</name>
    <dbReference type="NCBI Taxonomy" id="2143"/>
    <lineage>
        <taxon>Bacteria</taxon>
        <taxon>Bacillati</taxon>
        <taxon>Mycoplasmatota</taxon>
        <taxon>Mollicutes</taxon>
        <taxon>Entomoplasmatales</taxon>
        <taxon>Spiroplasmataceae</taxon>
        <taxon>Spiroplasma</taxon>
    </lineage>
</organism>
<comment type="cofactor">
    <cofactor evidence="7">
        <name>Zn(2+)</name>
        <dbReference type="ChEBI" id="CHEBI:29105"/>
    </cofactor>
    <text evidence="7">Binds 1 zinc ion per subunit.</text>
</comment>
<keyword evidence="9" id="KW-1185">Reference proteome</keyword>
<evidence type="ECO:0000256" key="6">
    <source>
        <dbReference type="ARBA" id="ARBA00023163"/>
    </source>
</evidence>
<dbReference type="Proteomes" id="UP000294309">
    <property type="component" value="Chromosome"/>
</dbReference>
<dbReference type="InterPro" id="IPR036388">
    <property type="entry name" value="WH-like_DNA-bd_sf"/>
</dbReference>
<keyword evidence="7" id="KW-0479">Metal-binding</keyword>
<evidence type="ECO:0000256" key="3">
    <source>
        <dbReference type="ARBA" id="ARBA00022833"/>
    </source>
</evidence>
<feature type="binding site" evidence="7">
    <location>
        <position position="139"/>
    </location>
    <ligand>
        <name>Zn(2+)</name>
        <dbReference type="ChEBI" id="CHEBI:29105"/>
    </ligand>
</feature>
<feature type="binding site" evidence="7">
    <location>
        <position position="95"/>
    </location>
    <ligand>
        <name>Zn(2+)</name>
        <dbReference type="ChEBI" id="CHEBI:29105"/>
    </ligand>
</feature>
<dbReference type="InterPro" id="IPR043135">
    <property type="entry name" value="Fur_C"/>
</dbReference>
<comment type="similarity">
    <text evidence="1">Belongs to the Fur family.</text>
</comment>
<dbReference type="GO" id="GO:0000976">
    <property type="term" value="F:transcription cis-regulatory region binding"/>
    <property type="evidence" value="ECO:0007669"/>
    <property type="project" value="TreeGrafter"/>
</dbReference>
<keyword evidence="5" id="KW-0238">DNA-binding</keyword>
<feature type="binding site" evidence="7">
    <location>
        <position position="98"/>
    </location>
    <ligand>
        <name>Zn(2+)</name>
        <dbReference type="ChEBI" id="CHEBI:29105"/>
    </ligand>
</feature>
<dbReference type="SUPFAM" id="SSF46785">
    <property type="entry name" value="Winged helix' DNA-binding domain"/>
    <property type="match status" value="1"/>
</dbReference>
<evidence type="ECO:0000256" key="4">
    <source>
        <dbReference type="ARBA" id="ARBA00023015"/>
    </source>
</evidence>
<evidence type="ECO:0000313" key="9">
    <source>
        <dbReference type="Proteomes" id="UP000294309"/>
    </source>
</evidence>
<gene>
    <name evidence="8" type="primary">fur</name>
    <name evidence="8" type="ORF">SGLAD_v1c08830</name>
</gene>
<dbReference type="OrthoDB" id="399038at2"/>
<dbReference type="Gene3D" id="3.30.1490.190">
    <property type="match status" value="1"/>
</dbReference>
<evidence type="ECO:0000256" key="2">
    <source>
        <dbReference type="ARBA" id="ARBA00022491"/>
    </source>
</evidence>
<evidence type="ECO:0000256" key="1">
    <source>
        <dbReference type="ARBA" id="ARBA00007957"/>
    </source>
</evidence>
<dbReference type="PANTHER" id="PTHR33202:SF7">
    <property type="entry name" value="FERRIC UPTAKE REGULATION PROTEIN"/>
    <property type="match status" value="1"/>
</dbReference>
<dbReference type="EMBL" id="CP038013">
    <property type="protein sequence ID" value="QBQ08082.1"/>
    <property type="molecule type" value="Genomic_DNA"/>
</dbReference>
<protein>
    <submittedName>
        <fullName evidence="8">Fur family transcriptional regulator</fullName>
    </submittedName>
</protein>
<evidence type="ECO:0000313" key="8">
    <source>
        <dbReference type="EMBL" id="QBQ08082.1"/>
    </source>
</evidence>
<proteinExistence type="inferred from homology"/>
<evidence type="ECO:0000256" key="5">
    <source>
        <dbReference type="ARBA" id="ARBA00023125"/>
    </source>
</evidence>
<dbReference type="GO" id="GO:0008270">
    <property type="term" value="F:zinc ion binding"/>
    <property type="evidence" value="ECO:0007669"/>
    <property type="project" value="TreeGrafter"/>
</dbReference>
<name>A0A4P7AIJ4_9MOLU</name>
<dbReference type="GO" id="GO:0045892">
    <property type="term" value="P:negative regulation of DNA-templated transcription"/>
    <property type="evidence" value="ECO:0007669"/>
    <property type="project" value="TreeGrafter"/>
</dbReference>
<dbReference type="GO" id="GO:0003700">
    <property type="term" value="F:DNA-binding transcription factor activity"/>
    <property type="evidence" value="ECO:0007669"/>
    <property type="project" value="InterPro"/>
</dbReference>
<dbReference type="PANTHER" id="PTHR33202">
    <property type="entry name" value="ZINC UPTAKE REGULATION PROTEIN"/>
    <property type="match status" value="1"/>
</dbReference>
<keyword evidence="3 7" id="KW-0862">Zinc</keyword>